<accession>A0AAN9AN53</accession>
<dbReference type="Gene3D" id="2.30.29.30">
    <property type="entry name" value="Pleckstrin-homology domain (PH domain)/Phosphotyrosine-binding domain (PTB)"/>
    <property type="match status" value="1"/>
</dbReference>
<dbReference type="Pfam" id="PF00168">
    <property type="entry name" value="C2"/>
    <property type="match status" value="2"/>
</dbReference>
<dbReference type="PANTHER" id="PTHR10194">
    <property type="entry name" value="RAS GTPASE-ACTIVATING PROTEINS"/>
    <property type="match status" value="1"/>
</dbReference>
<dbReference type="InterPro" id="IPR023152">
    <property type="entry name" value="RasGAP_CS"/>
</dbReference>
<evidence type="ECO:0000256" key="4">
    <source>
        <dbReference type="ARBA" id="ARBA00022771"/>
    </source>
</evidence>
<gene>
    <name evidence="10" type="ORF">V1264_009860</name>
</gene>
<dbReference type="PROSITE" id="PS00509">
    <property type="entry name" value="RAS_GTPASE_ACTIV_1"/>
    <property type="match status" value="1"/>
</dbReference>
<evidence type="ECO:0000256" key="6">
    <source>
        <dbReference type="PROSITE-ProRule" id="PRU00432"/>
    </source>
</evidence>
<dbReference type="Gene3D" id="2.60.40.150">
    <property type="entry name" value="C2 domain"/>
    <property type="match status" value="2"/>
</dbReference>
<dbReference type="SMART" id="SM00239">
    <property type="entry name" value="C2"/>
    <property type="match status" value="2"/>
</dbReference>
<dbReference type="SUPFAM" id="SSF50729">
    <property type="entry name" value="PH domain-like"/>
    <property type="match status" value="1"/>
</dbReference>
<dbReference type="InterPro" id="IPR008936">
    <property type="entry name" value="Rho_GTPase_activation_prot"/>
</dbReference>
<evidence type="ECO:0000259" key="7">
    <source>
        <dbReference type="PROSITE" id="PS50003"/>
    </source>
</evidence>
<dbReference type="Proteomes" id="UP001374579">
    <property type="component" value="Unassembled WGS sequence"/>
</dbReference>
<dbReference type="SMART" id="SM00107">
    <property type="entry name" value="BTK"/>
    <property type="match status" value="1"/>
</dbReference>
<dbReference type="PROSITE" id="PS51113">
    <property type="entry name" value="ZF_BTK"/>
    <property type="match status" value="1"/>
</dbReference>
<dbReference type="CDD" id="cd05128">
    <property type="entry name" value="RasGAP_GAP1_like"/>
    <property type="match status" value="1"/>
</dbReference>
<keyword evidence="11" id="KW-1185">Reference proteome</keyword>
<dbReference type="Pfam" id="PF00616">
    <property type="entry name" value="RasGAP"/>
    <property type="match status" value="2"/>
</dbReference>
<evidence type="ECO:0000313" key="10">
    <source>
        <dbReference type="EMBL" id="KAK7089993.1"/>
    </source>
</evidence>
<dbReference type="EMBL" id="JBAMIC010000024">
    <property type="protein sequence ID" value="KAK7089993.1"/>
    <property type="molecule type" value="Genomic_DNA"/>
</dbReference>
<keyword evidence="4 6" id="KW-0863">Zinc-finger</keyword>
<dbReference type="PROSITE" id="PS50004">
    <property type="entry name" value="C2"/>
    <property type="match status" value="2"/>
</dbReference>
<sequence length="853" mass="96300">MAGVGDVRVEESLRVKIGCFQRSAVHFVKMKCSCEAKNLLAGSGQRNTSCAVRLDSEEIYRTSVVEKAQDPFFGEEFSGEIPKQFRSLSVLVYESAGSKSEKVLGKVSLKKDELYKYHQKEHWFPLATPDTETDVQGKVHLEVRFDEYLNTEPDFISSHRMAIRVLECSDLMVINGACNPYAVVTLSWGKLKHKEIKRTTVKKKTICPQFEELFHFDLNNRGQNHDRNIYNFDDIYQGELSVSLWHDDSKVSREVLGNMFRGCFLGEVRILLRDLDLATVHKAWYCLQGREPNKQSPQDIGSIRLKICYTADYVFDSHYYEDLRSLLLASADTDPVSSSAAYILGHIVDMHQQAAQPLVRLFYHHDKLVPLICALADREMKQTTDPNTLFRGNSLLSKMIDELMKLVGLPYLHDTLKAFVDYVCDDPKPCEIDSTRIRDGENLNDNLGNTKSYVKGALEAITGSGLVCPALMRDVFGVLKEMALKNYPDSSTVRYHAVSSFIFLRFFAPAILGPKLFDLRSDTQDYCVQRALTLISKAITTLVNIISSSSSGSFGLKEEYMGPLLDSLSTSSVLDSIRMFLDIISSATGAYSKNIEAPIVLKEGQMIKRAQGRNRLGRKNFKKRYFCLTNQYLSYAKAKAEKALCMIPVEDILAVERLQEDSFKMKYMFQVVQQHRALYVQASNCVEEKEWLDILTKVCKSNKNRLKMYHPAAFINGHWLCCKSVDPNAAGCSPVTGGVPVAEIQVDIDPDRELEKVHSLFLAHMDRLDSLQEACGAQVVYAGTTEEPRASMIVEDPQSCFQTVNRIQTCVISLEQEHKQYLRMKQRSTVIGSREAPIGDDTCGMLLGPQTHL</sequence>
<evidence type="ECO:0000313" key="11">
    <source>
        <dbReference type="Proteomes" id="UP001374579"/>
    </source>
</evidence>
<name>A0AAN9AN53_9CAEN</name>
<keyword evidence="2" id="KW-0479">Metal-binding</keyword>
<dbReference type="InterPro" id="IPR039360">
    <property type="entry name" value="Ras_GTPase"/>
</dbReference>
<evidence type="ECO:0000259" key="9">
    <source>
        <dbReference type="PROSITE" id="PS50018"/>
    </source>
</evidence>
<dbReference type="AlphaFoldDB" id="A0AAN9AN53"/>
<dbReference type="InterPro" id="IPR001936">
    <property type="entry name" value="RasGAP_dom"/>
</dbReference>
<evidence type="ECO:0000259" key="8">
    <source>
        <dbReference type="PROSITE" id="PS50004"/>
    </source>
</evidence>
<dbReference type="GO" id="GO:0005096">
    <property type="term" value="F:GTPase activator activity"/>
    <property type="evidence" value="ECO:0007669"/>
    <property type="project" value="UniProtKB-KW"/>
</dbReference>
<dbReference type="PROSITE" id="PS50018">
    <property type="entry name" value="RAS_GTPASE_ACTIV_2"/>
    <property type="match status" value="1"/>
</dbReference>
<evidence type="ECO:0000256" key="2">
    <source>
        <dbReference type="ARBA" id="ARBA00022723"/>
    </source>
</evidence>
<dbReference type="InterPro" id="IPR000008">
    <property type="entry name" value="C2_dom"/>
</dbReference>
<evidence type="ECO:0000256" key="5">
    <source>
        <dbReference type="ARBA" id="ARBA00022833"/>
    </source>
</evidence>
<dbReference type="GO" id="GO:0035556">
    <property type="term" value="P:intracellular signal transduction"/>
    <property type="evidence" value="ECO:0007669"/>
    <property type="project" value="InterPro"/>
</dbReference>
<dbReference type="GO" id="GO:0008270">
    <property type="term" value="F:zinc ion binding"/>
    <property type="evidence" value="ECO:0007669"/>
    <property type="project" value="UniProtKB-KW"/>
</dbReference>
<feature type="domain" description="C2" evidence="8">
    <location>
        <begin position="9"/>
        <end position="124"/>
    </location>
</feature>
<reference evidence="10 11" key="1">
    <citation type="submission" date="2024-02" db="EMBL/GenBank/DDBJ databases">
        <title>Chromosome-scale genome assembly of the rough periwinkle Littorina saxatilis.</title>
        <authorList>
            <person name="De Jode A."/>
            <person name="Faria R."/>
            <person name="Formenti G."/>
            <person name="Sims Y."/>
            <person name="Smith T.P."/>
            <person name="Tracey A."/>
            <person name="Wood J.M.D."/>
            <person name="Zagrodzka Z.B."/>
            <person name="Johannesson K."/>
            <person name="Butlin R.K."/>
            <person name="Leder E.H."/>
        </authorList>
    </citation>
    <scope>NUCLEOTIDE SEQUENCE [LARGE SCALE GENOMIC DNA]</scope>
    <source>
        <strain evidence="10">Snail1</strain>
        <tissue evidence="10">Muscle</tissue>
    </source>
</reference>
<feature type="domain" description="Ras-GAP" evidence="9">
    <location>
        <begin position="350"/>
        <end position="544"/>
    </location>
</feature>
<dbReference type="InterPro" id="IPR035892">
    <property type="entry name" value="C2_domain_sf"/>
</dbReference>
<dbReference type="InterPro" id="IPR011993">
    <property type="entry name" value="PH-like_dom_sf"/>
</dbReference>
<dbReference type="Gene3D" id="1.10.506.10">
    <property type="entry name" value="GTPase Activation - p120gap, domain 1"/>
    <property type="match status" value="1"/>
</dbReference>
<dbReference type="SMART" id="SM00233">
    <property type="entry name" value="PH"/>
    <property type="match status" value="1"/>
</dbReference>
<dbReference type="SUPFAM" id="SSF48350">
    <property type="entry name" value="GTPase activation domain, GAP"/>
    <property type="match status" value="1"/>
</dbReference>
<evidence type="ECO:0000256" key="1">
    <source>
        <dbReference type="ARBA" id="ARBA00022468"/>
    </source>
</evidence>
<keyword evidence="3" id="KW-0677">Repeat</keyword>
<feature type="domain" description="C2" evidence="8">
    <location>
        <begin position="135"/>
        <end position="285"/>
    </location>
</feature>
<dbReference type="SUPFAM" id="SSF49562">
    <property type="entry name" value="C2 domain (Calcium/lipid-binding domain, CaLB)"/>
    <property type="match status" value="2"/>
</dbReference>
<proteinExistence type="predicted"/>
<dbReference type="InterPro" id="IPR001562">
    <property type="entry name" value="Znf_Btk_motif"/>
</dbReference>
<dbReference type="InterPro" id="IPR001849">
    <property type="entry name" value="PH_domain"/>
</dbReference>
<dbReference type="PANTHER" id="PTHR10194:SF148">
    <property type="entry name" value="GTPASE-ACTIVATING PROTEIN"/>
    <property type="match status" value="1"/>
</dbReference>
<dbReference type="Pfam" id="PF00779">
    <property type="entry name" value="BTK"/>
    <property type="match status" value="1"/>
</dbReference>
<dbReference type="PROSITE" id="PS50003">
    <property type="entry name" value="PH_DOMAIN"/>
    <property type="match status" value="1"/>
</dbReference>
<dbReference type="Pfam" id="PF00169">
    <property type="entry name" value="PH"/>
    <property type="match status" value="1"/>
</dbReference>
<comment type="caution">
    <text evidence="10">The sequence shown here is derived from an EMBL/GenBank/DDBJ whole genome shotgun (WGS) entry which is preliminary data.</text>
</comment>
<feature type="domain" description="PH" evidence="7">
    <location>
        <begin position="599"/>
        <end position="700"/>
    </location>
</feature>
<evidence type="ECO:0008006" key="12">
    <source>
        <dbReference type="Google" id="ProtNLM"/>
    </source>
</evidence>
<dbReference type="CDD" id="cd01244">
    <property type="entry name" value="PH_GAP1-like"/>
    <property type="match status" value="1"/>
</dbReference>
<keyword evidence="1" id="KW-0343">GTPase activation</keyword>
<protein>
    <recommendedName>
        <fullName evidence="12">Ras GTPase-activating protein 3</fullName>
    </recommendedName>
</protein>
<organism evidence="10 11">
    <name type="scientific">Littorina saxatilis</name>
    <dbReference type="NCBI Taxonomy" id="31220"/>
    <lineage>
        <taxon>Eukaryota</taxon>
        <taxon>Metazoa</taxon>
        <taxon>Spiralia</taxon>
        <taxon>Lophotrochozoa</taxon>
        <taxon>Mollusca</taxon>
        <taxon>Gastropoda</taxon>
        <taxon>Caenogastropoda</taxon>
        <taxon>Littorinimorpha</taxon>
        <taxon>Littorinoidea</taxon>
        <taxon>Littorinidae</taxon>
        <taxon>Littorina</taxon>
    </lineage>
</organism>
<evidence type="ECO:0000256" key="3">
    <source>
        <dbReference type="ARBA" id="ARBA00022737"/>
    </source>
</evidence>
<keyword evidence="5" id="KW-0862">Zinc</keyword>
<dbReference type="SMART" id="SM00323">
    <property type="entry name" value="RasGAP"/>
    <property type="match status" value="1"/>
</dbReference>